<evidence type="ECO:0000313" key="2">
    <source>
        <dbReference type="EMBL" id="KAJ3217724.1"/>
    </source>
</evidence>
<name>A0AAD5U151_9FUNG</name>
<keyword evidence="3" id="KW-1185">Reference proteome</keyword>
<dbReference type="EMBL" id="JADGJW010000413">
    <property type="protein sequence ID" value="KAJ3217724.1"/>
    <property type="molecule type" value="Genomic_DNA"/>
</dbReference>
<evidence type="ECO:0000256" key="1">
    <source>
        <dbReference type="SAM" id="Coils"/>
    </source>
</evidence>
<dbReference type="Gene3D" id="6.10.250.3440">
    <property type="match status" value="1"/>
</dbReference>
<evidence type="ECO:0000313" key="3">
    <source>
        <dbReference type="Proteomes" id="UP001211065"/>
    </source>
</evidence>
<proteinExistence type="predicted"/>
<feature type="coiled-coil region" evidence="1">
    <location>
        <begin position="88"/>
        <end position="115"/>
    </location>
</feature>
<organism evidence="2 3">
    <name type="scientific">Clydaea vesicula</name>
    <dbReference type="NCBI Taxonomy" id="447962"/>
    <lineage>
        <taxon>Eukaryota</taxon>
        <taxon>Fungi</taxon>
        <taxon>Fungi incertae sedis</taxon>
        <taxon>Chytridiomycota</taxon>
        <taxon>Chytridiomycota incertae sedis</taxon>
        <taxon>Chytridiomycetes</taxon>
        <taxon>Lobulomycetales</taxon>
        <taxon>Lobulomycetaceae</taxon>
        <taxon>Clydaea</taxon>
    </lineage>
</organism>
<dbReference type="AlphaFoldDB" id="A0AAD5U151"/>
<reference evidence="2" key="1">
    <citation type="submission" date="2020-05" db="EMBL/GenBank/DDBJ databases">
        <title>Phylogenomic resolution of chytrid fungi.</title>
        <authorList>
            <person name="Stajich J.E."/>
            <person name="Amses K."/>
            <person name="Simmons R."/>
            <person name="Seto K."/>
            <person name="Myers J."/>
            <person name="Bonds A."/>
            <person name="Quandt C.A."/>
            <person name="Barry K."/>
            <person name="Liu P."/>
            <person name="Grigoriev I."/>
            <person name="Longcore J.E."/>
            <person name="James T.Y."/>
        </authorList>
    </citation>
    <scope>NUCLEOTIDE SEQUENCE</scope>
    <source>
        <strain evidence="2">JEL0476</strain>
    </source>
</reference>
<accession>A0AAD5U151</accession>
<gene>
    <name evidence="2" type="ORF">HK099_005367</name>
</gene>
<protein>
    <submittedName>
        <fullName evidence="2">Uncharacterized protein</fullName>
    </submittedName>
</protein>
<dbReference type="Proteomes" id="UP001211065">
    <property type="component" value="Unassembled WGS sequence"/>
</dbReference>
<sequence length="144" mass="17084">MKKSLKYFKTVQNFNYATATKPPKGGASKEKKDGFQDKRSALISDILYKNENKFNFDTIKKSYVSKDFEEKFSEQYQFIERVWALEKFKEAENYSNNLKRKYERIQESLKVLEGLDEDLFKGCLKKDVDEKGREIYVKFPVKVT</sequence>
<keyword evidence="1" id="KW-0175">Coiled coil</keyword>
<comment type="caution">
    <text evidence="2">The sequence shown here is derived from an EMBL/GenBank/DDBJ whole genome shotgun (WGS) entry which is preliminary data.</text>
</comment>